<keyword evidence="2 5" id="KW-0645">Protease</keyword>
<feature type="domain" description="Peptidase S8/S53" evidence="6">
    <location>
        <begin position="142"/>
        <end position="443"/>
    </location>
</feature>
<gene>
    <name evidence="7" type="primary">aprX_1</name>
    <name evidence="7" type="ORF">NCTC13316_01139</name>
</gene>
<reference evidence="7 8" key="1">
    <citation type="submission" date="2018-06" db="EMBL/GenBank/DDBJ databases">
        <authorList>
            <consortium name="Pathogen Informatics"/>
            <person name="Doyle S."/>
        </authorList>
    </citation>
    <scope>NUCLEOTIDE SEQUENCE [LARGE SCALE GENOMIC DNA]</scope>
    <source>
        <strain evidence="7 8">NCTC13316</strain>
    </source>
</reference>
<dbReference type="PROSITE" id="PS51892">
    <property type="entry name" value="SUBTILASE"/>
    <property type="match status" value="1"/>
</dbReference>
<evidence type="ECO:0000256" key="4">
    <source>
        <dbReference type="ARBA" id="ARBA00022825"/>
    </source>
</evidence>
<accession>A0A378JLF4</accession>
<dbReference type="AlphaFoldDB" id="A0A378JLF4"/>
<dbReference type="Pfam" id="PF00082">
    <property type="entry name" value="Peptidase_S8"/>
    <property type="match status" value="1"/>
</dbReference>
<dbReference type="InterPro" id="IPR015500">
    <property type="entry name" value="Peptidase_S8_subtilisin-rel"/>
</dbReference>
<dbReference type="OrthoDB" id="1114329at2"/>
<keyword evidence="8" id="KW-1185">Reference proteome</keyword>
<evidence type="ECO:0000256" key="5">
    <source>
        <dbReference type="PROSITE-ProRule" id="PRU01240"/>
    </source>
</evidence>
<dbReference type="EC" id="3.4.21.-" evidence="7"/>
<dbReference type="Proteomes" id="UP000254794">
    <property type="component" value="Unassembled WGS sequence"/>
</dbReference>
<dbReference type="PANTHER" id="PTHR43806">
    <property type="entry name" value="PEPTIDASE S8"/>
    <property type="match status" value="1"/>
</dbReference>
<feature type="active site" description="Charge relay system" evidence="5">
    <location>
        <position position="397"/>
    </location>
</feature>
<keyword evidence="4 5" id="KW-0720">Serine protease</keyword>
<organism evidence="7 8">
    <name type="scientific">Legionella busanensis</name>
    <dbReference type="NCBI Taxonomy" id="190655"/>
    <lineage>
        <taxon>Bacteria</taxon>
        <taxon>Pseudomonadati</taxon>
        <taxon>Pseudomonadota</taxon>
        <taxon>Gammaproteobacteria</taxon>
        <taxon>Legionellales</taxon>
        <taxon>Legionellaceae</taxon>
        <taxon>Legionella</taxon>
    </lineage>
</organism>
<dbReference type="Gene3D" id="3.40.50.200">
    <property type="entry name" value="Peptidase S8/S53 domain"/>
    <property type="match status" value="1"/>
</dbReference>
<dbReference type="InterPro" id="IPR050131">
    <property type="entry name" value="Peptidase_S8_subtilisin-like"/>
</dbReference>
<dbReference type="InterPro" id="IPR000209">
    <property type="entry name" value="Peptidase_S8/S53_dom"/>
</dbReference>
<dbReference type="PRINTS" id="PR00723">
    <property type="entry name" value="SUBTILISIN"/>
</dbReference>
<keyword evidence="3 5" id="KW-0378">Hydrolase</keyword>
<comment type="similarity">
    <text evidence="1 5">Belongs to the peptidase S8 family.</text>
</comment>
<name>A0A378JLF4_9GAMM</name>
<evidence type="ECO:0000313" key="7">
    <source>
        <dbReference type="EMBL" id="STX51049.1"/>
    </source>
</evidence>
<dbReference type="PANTHER" id="PTHR43806:SF11">
    <property type="entry name" value="CEREVISIN-RELATED"/>
    <property type="match status" value="1"/>
</dbReference>
<evidence type="ECO:0000313" key="8">
    <source>
        <dbReference type="Proteomes" id="UP000254794"/>
    </source>
</evidence>
<proteinExistence type="inferred from homology"/>
<dbReference type="InterPro" id="IPR036852">
    <property type="entry name" value="Peptidase_S8/S53_dom_sf"/>
</dbReference>
<evidence type="ECO:0000256" key="2">
    <source>
        <dbReference type="ARBA" id="ARBA00022670"/>
    </source>
</evidence>
<feature type="active site" description="Charge relay system" evidence="5">
    <location>
        <position position="185"/>
    </location>
</feature>
<feature type="active site" description="Charge relay system" evidence="5">
    <location>
        <position position="149"/>
    </location>
</feature>
<dbReference type="GO" id="GO:0004252">
    <property type="term" value="F:serine-type endopeptidase activity"/>
    <property type="evidence" value="ECO:0007669"/>
    <property type="project" value="UniProtKB-UniRule"/>
</dbReference>
<evidence type="ECO:0000259" key="6">
    <source>
        <dbReference type="Pfam" id="PF00082"/>
    </source>
</evidence>
<evidence type="ECO:0000256" key="3">
    <source>
        <dbReference type="ARBA" id="ARBA00022801"/>
    </source>
</evidence>
<protein>
    <submittedName>
        <fullName evidence="7">Subtilisin-like serine protease</fullName>
        <ecNumber evidence="7">3.4.21.-</ecNumber>
    </submittedName>
</protein>
<dbReference type="GO" id="GO:0006508">
    <property type="term" value="P:proteolysis"/>
    <property type="evidence" value="ECO:0007669"/>
    <property type="project" value="UniProtKB-KW"/>
</dbReference>
<evidence type="ECO:0000256" key="1">
    <source>
        <dbReference type="ARBA" id="ARBA00011073"/>
    </source>
</evidence>
<sequence length="607" mass="67645">MVKKLIILCLYLVIVAVNAKPFIDKEVLRAMRAVHLEQQGIYQSLLIFLKSDVEKNAFVKVIEKDPSFLLTPLDFMPAVVVTFLPTDKIYKKITSFPGVLYVALNKPAAEKVEISPHSSKPKVPFRYPGIDLWWEHGFDGHKGVLGLIDSGIAADHPALSTKKIIINKTLSSHYIDYPFGVRTAHGTGVACIYAGLPLENTQYLRGVAYKTPIILSTLAGEGTAHMHQFALTYSGLNWLLSSQYQPTVINYSFGNGNVTCHACRDWSGFSKVVDYIVNQKKILWVTSAGNNGYIKQKRKPPFVSTMTVPAESYNALTVANMNMYSNNDATTRKFDRQSHAIYYTSSRGPTLIGRKKPDIAAPGNDTWTCAPNPKKYQLHYLKSMHYKNGYRFMGGTSSAAPHVGGAVLLLNDAGITNPLAIKALLINSADTWTDSNKPGPDDPNFPYQGGHRQIVGSEWNPTYGWGYMNLQTAFYQRKFIVEDNLSAKKPGLEYRIKMRYQDKVTLVHERRVGFNKKGQLWRLSHLTLEVLDALNGKLLAKDDSSIDNVHQVSLCNAFNLSRCFKIAPREVIVRVSLKSSSIDGSSKESFALALPTNINKSKNLEGK</sequence>
<dbReference type="EMBL" id="UGOD01000001">
    <property type="protein sequence ID" value="STX51049.1"/>
    <property type="molecule type" value="Genomic_DNA"/>
</dbReference>
<dbReference type="RefSeq" id="WP_115330711.1">
    <property type="nucleotide sequence ID" value="NZ_CAAAHP010000001.1"/>
</dbReference>
<dbReference type="SUPFAM" id="SSF52743">
    <property type="entry name" value="Subtilisin-like"/>
    <property type="match status" value="1"/>
</dbReference>